<dbReference type="EMBL" id="SWCI01000002">
    <property type="protein sequence ID" value="TKB50485.1"/>
    <property type="molecule type" value="Genomic_DNA"/>
</dbReference>
<dbReference type="InterPro" id="IPR018060">
    <property type="entry name" value="HTH_AraC"/>
</dbReference>
<dbReference type="PRINTS" id="PR00032">
    <property type="entry name" value="HTHARAC"/>
</dbReference>
<evidence type="ECO:0000259" key="5">
    <source>
        <dbReference type="PROSITE" id="PS01124"/>
    </source>
</evidence>
<dbReference type="PANTHER" id="PTHR46796:SF11">
    <property type="entry name" value="TRANSCRIPTIONAL REGULATOR-RELATED"/>
    <property type="match status" value="1"/>
</dbReference>
<evidence type="ECO:0000313" key="7">
    <source>
        <dbReference type="Proteomes" id="UP000305674"/>
    </source>
</evidence>
<gene>
    <name evidence="6" type="ORF">FCL40_04860</name>
</gene>
<dbReference type="Gene3D" id="1.10.10.60">
    <property type="entry name" value="Homeodomain-like"/>
    <property type="match status" value="1"/>
</dbReference>
<keyword evidence="4" id="KW-0804">Transcription</keyword>
<dbReference type="Pfam" id="PF02311">
    <property type="entry name" value="AraC_binding"/>
    <property type="match status" value="1"/>
</dbReference>
<name>A0A4U1BGX1_9GAMM</name>
<dbReference type="GO" id="GO:0043565">
    <property type="term" value="F:sequence-specific DNA binding"/>
    <property type="evidence" value="ECO:0007669"/>
    <property type="project" value="InterPro"/>
</dbReference>
<proteinExistence type="predicted"/>
<keyword evidence="3" id="KW-0010">Activator</keyword>
<protein>
    <submittedName>
        <fullName evidence="6">AraC family transcriptional regulator</fullName>
    </submittedName>
</protein>
<evidence type="ECO:0000256" key="2">
    <source>
        <dbReference type="ARBA" id="ARBA00023125"/>
    </source>
</evidence>
<evidence type="ECO:0000256" key="4">
    <source>
        <dbReference type="ARBA" id="ARBA00023163"/>
    </source>
</evidence>
<dbReference type="OrthoDB" id="9809338at2"/>
<dbReference type="PROSITE" id="PS00041">
    <property type="entry name" value="HTH_ARAC_FAMILY_1"/>
    <property type="match status" value="1"/>
</dbReference>
<organism evidence="6 7">
    <name type="scientific">Ferrimonas sediminicola</name>
    <dbReference type="NCBI Taxonomy" id="2569538"/>
    <lineage>
        <taxon>Bacteria</taxon>
        <taxon>Pseudomonadati</taxon>
        <taxon>Pseudomonadota</taxon>
        <taxon>Gammaproteobacteria</taxon>
        <taxon>Alteromonadales</taxon>
        <taxon>Ferrimonadaceae</taxon>
        <taxon>Ferrimonas</taxon>
    </lineage>
</organism>
<keyword evidence="1" id="KW-0805">Transcription regulation</keyword>
<evidence type="ECO:0000256" key="1">
    <source>
        <dbReference type="ARBA" id="ARBA00023015"/>
    </source>
</evidence>
<dbReference type="Proteomes" id="UP000305674">
    <property type="component" value="Unassembled WGS sequence"/>
</dbReference>
<dbReference type="InterPro" id="IPR003313">
    <property type="entry name" value="AraC-bd"/>
</dbReference>
<dbReference type="InterPro" id="IPR050204">
    <property type="entry name" value="AraC_XylS_family_regulators"/>
</dbReference>
<dbReference type="AlphaFoldDB" id="A0A4U1BGX1"/>
<keyword evidence="2" id="KW-0238">DNA-binding</keyword>
<dbReference type="SUPFAM" id="SSF46689">
    <property type="entry name" value="Homeodomain-like"/>
    <property type="match status" value="2"/>
</dbReference>
<accession>A0A4U1BGX1</accession>
<dbReference type="InterPro" id="IPR009057">
    <property type="entry name" value="Homeodomain-like_sf"/>
</dbReference>
<dbReference type="SMART" id="SM00342">
    <property type="entry name" value="HTH_ARAC"/>
    <property type="match status" value="1"/>
</dbReference>
<sequence>MNRVCIRQSEIEGVGLIDASYANFAFRRHYHLEYHVGLIVGGAQRYHCRGASHQAAPGHLVFMPPDQLHDGQAMDGRGYQAKVFTLGARWLNRSLDELTGQKELEFKQHQVRDPELFRGLVATHSFLGSRQPATLTRDCVSLEMLEQLVSRHGRVRLRRSPKLGRRNLDEIRDYMMAHLDQSIRLADLAALCGLTEAGLTRAFKETTGLPPYAWLTRLRLEKAMQGLRQGAGVTQVAQSVGFYDQAHFSRMFKQRFGATPGQICAYAKGGRADDRL</sequence>
<dbReference type="PROSITE" id="PS01124">
    <property type="entry name" value="HTH_ARAC_FAMILY_2"/>
    <property type="match status" value="1"/>
</dbReference>
<dbReference type="InterPro" id="IPR018062">
    <property type="entry name" value="HTH_AraC-typ_CS"/>
</dbReference>
<reference evidence="6 7" key="1">
    <citation type="submission" date="2019-04" db="EMBL/GenBank/DDBJ databases">
        <authorList>
            <person name="Hwang J.C."/>
        </authorList>
    </citation>
    <scope>NUCLEOTIDE SEQUENCE [LARGE SCALE GENOMIC DNA]</scope>
    <source>
        <strain evidence="6 7">IMCC35001</strain>
    </source>
</reference>
<feature type="domain" description="HTH araC/xylS-type" evidence="5">
    <location>
        <begin position="169"/>
        <end position="266"/>
    </location>
</feature>
<dbReference type="Pfam" id="PF12833">
    <property type="entry name" value="HTH_18"/>
    <property type="match status" value="1"/>
</dbReference>
<evidence type="ECO:0000256" key="3">
    <source>
        <dbReference type="ARBA" id="ARBA00023159"/>
    </source>
</evidence>
<keyword evidence="7" id="KW-1185">Reference proteome</keyword>
<evidence type="ECO:0000313" key="6">
    <source>
        <dbReference type="EMBL" id="TKB50485.1"/>
    </source>
</evidence>
<comment type="caution">
    <text evidence="6">The sequence shown here is derived from an EMBL/GenBank/DDBJ whole genome shotgun (WGS) entry which is preliminary data.</text>
</comment>
<dbReference type="GO" id="GO:0003700">
    <property type="term" value="F:DNA-binding transcription factor activity"/>
    <property type="evidence" value="ECO:0007669"/>
    <property type="project" value="InterPro"/>
</dbReference>
<dbReference type="RefSeq" id="WP_136851900.1">
    <property type="nucleotide sequence ID" value="NZ_SWCI01000002.1"/>
</dbReference>
<dbReference type="InterPro" id="IPR037923">
    <property type="entry name" value="HTH-like"/>
</dbReference>
<dbReference type="InterPro" id="IPR020449">
    <property type="entry name" value="Tscrpt_reg_AraC-type_HTH"/>
</dbReference>
<dbReference type="PANTHER" id="PTHR46796">
    <property type="entry name" value="HTH-TYPE TRANSCRIPTIONAL ACTIVATOR RHAS-RELATED"/>
    <property type="match status" value="1"/>
</dbReference>
<dbReference type="SUPFAM" id="SSF51215">
    <property type="entry name" value="Regulatory protein AraC"/>
    <property type="match status" value="1"/>
</dbReference>